<name>A0A1I6DYW7_9FIRM</name>
<accession>A0A1I6DYW7</accession>
<gene>
    <name evidence="2" type="ORF">SAMN05660706_12129</name>
</gene>
<dbReference type="SUPFAM" id="SSF47413">
    <property type="entry name" value="lambda repressor-like DNA-binding domains"/>
    <property type="match status" value="1"/>
</dbReference>
<protein>
    <submittedName>
        <fullName evidence="2">Cro/C1-type HTH DNA-binding domain-containing protein</fullName>
    </submittedName>
</protein>
<dbReference type="CDD" id="cd00093">
    <property type="entry name" value="HTH_XRE"/>
    <property type="match status" value="1"/>
</dbReference>
<dbReference type="AlphaFoldDB" id="A0A1I6DYW7"/>
<dbReference type="PROSITE" id="PS50943">
    <property type="entry name" value="HTH_CROC1"/>
    <property type="match status" value="1"/>
</dbReference>
<dbReference type="GO" id="GO:0003677">
    <property type="term" value="F:DNA binding"/>
    <property type="evidence" value="ECO:0007669"/>
    <property type="project" value="UniProtKB-KW"/>
</dbReference>
<evidence type="ECO:0000313" key="2">
    <source>
        <dbReference type="EMBL" id="SFR10522.1"/>
    </source>
</evidence>
<dbReference type="SMART" id="SM00530">
    <property type="entry name" value="HTH_XRE"/>
    <property type="match status" value="1"/>
</dbReference>
<feature type="domain" description="HTH cro/C1-type" evidence="1">
    <location>
        <begin position="9"/>
        <end position="62"/>
    </location>
</feature>
<dbReference type="Pfam" id="PF13443">
    <property type="entry name" value="HTH_26"/>
    <property type="match status" value="1"/>
</dbReference>
<keyword evidence="2" id="KW-0238">DNA-binding</keyword>
<dbReference type="OrthoDB" id="1653613at2"/>
<dbReference type="EMBL" id="FOYM01000021">
    <property type="protein sequence ID" value="SFR10522.1"/>
    <property type="molecule type" value="Genomic_DNA"/>
</dbReference>
<evidence type="ECO:0000259" key="1">
    <source>
        <dbReference type="PROSITE" id="PS50943"/>
    </source>
</evidence>
<keyword evidence="3" id="KW-1185">Reference proteome</keyword>
<reference evidence="3" key="1">
    <citation type="submission" date="2016-10" db="EMBL/GenBank/DDBJ databases">
        <authorList>
            <person name="Varghese N."/>
            <person name="Submissions S."/>
        </authorList>
    </citation>
    <scope>NUCLEOTIDE SEQUENCE [LARGE SCALE GENOMIC DNA]</scope>
    <source>
        <strain evidence="3">DSM 3669</strain>
    </source>
</reference>
<dbReference type="InterPro" id="IPR010982">
    <property type="entry name" value="Lambda_DNA-bd_dom_sf"/>
</dbReference>
<proteinExistence type="predicted"/>
<organism evidence="2 3">
    <name type="scientific">Desulfoscipio geothermicus DSM 3669</name>
    <dbReference type="NCBI Taxonomy" id="1121426"/>
    <lineage>
        <taxon>Bacteria</taxon>
        <taxon>Bacillati</taxon>
        <taxon>Bacillota</taxon>
        <taxon>Clostridia</taxon>
        <taxon>Eubacteriales</taxon>
        <taxon>Desulfallaceae</taxon>
        <taxon>Desulfoscipio</taxon>
    </lineage>
</organism>
<evidence type="ECO:0000313" key="3">
    <source>
        <dbReference type="Proteomes" id="UP000199584"/>
    </source>
</evidence>
<dbReference type="Proteomes" id="UP000199584">
    <property type="component" value="Unassembled WGS sequence"/>
</dbReference>
<dbReference type="Gene3D" id="1.10.260.40">
    <property type="entry name" value="lambda repressor-like DNA-binding domains"/>
    <property type="match status" value="1"/>
</dbReference>
<sequence length="71" mass="8202">MHLTMGEKIRILIKRKKVTISELAKIIGTSNQNLSNKFSRDNFSEQELHQIAEALGCKFEGYFVFEDGERI</sequence>
<dbReference type="InterPro" id="IPR001387">
    <property type="entry name" value="Cro/C1-type_HTH"/>
</dbReference>
<dbReference type="STRING" id="39060.SAMN05660706_12129"/>
<dbReference type="RefSeq" id="WP_092484856.1">
    <property type="nucleotide sequence ID" value="NZ_FOYM01000021.1"/>
</dbReference>